<sequence>MWIRLSTRSRSRRPPRRWQCQAFAAACILASSSVNRLKLDETGRNQLRLTFASGNNFNLDALREKVWLTCMRAVHDGLVSLLLRTSPECRVATTPILVGISRESRASPFESFPAFF</sequence>
<evidence type="ECO:0000313" key="1">
    <source>
        <dbReference type="EMBL" id="KAK7313714.1"/>
    </source>
</evidence>
<protein>
    <submittedName>
        <fullName evidence="1">Uncharacterized protein</fullName>
    </submittedName>
</protein>
<keyword evidence="2" id="KW-1185">Reference proteome</keyword>
<accession>A0AAN9PXR5</accession>
<evidence type="ECO:0000313" key="2">
    <source>
        <dbReference type="Proteomes" id="UP001367508"/>
    </source>
</evidence>
<reference evidence="1 2" key="1">
    <citation type="submission" date="2024-01" db="EMBL/GenBank/DDBJ databases">
        <title>The genomes of 5 underutilized Papilionoideae crops provide insights into root nodulation and disease resistanc.</title>
        <authorList>
            <person name="Jiang F."/>
        </authorList>
    </citation>
    <scope>NUCLEOTIDE SEQUENCE [LARGE SCALE GENOMIC DNA]</scope>
    <source>
        <strain evidence="1">LVBAO_FW01</strain>
        <tissue evidence="1">Leaves</tissue>
    </source>
</reference>
<dbReference type="Proteomes" id="UP001367508">
    <property type="component" value="Unassembled WGS sequence"/>
</dbReference>
<dbReference type="EMBL" id="JAYMYQ010000009">
    <property type="protein sequence ID" value="KAK7313714.1"/>
    <property type="molecule type" value="Genomic_DNA"/>
</dbReference>
<gene>
    <name evidence="1" type="ORF">VNO77_38909</name>
</gene>
<dbReference type="AlphaFoldDB" id="A0AAN9PXR5"/>
<organism evidence="1 2">
    <name type="scientific">Canavalia gladiata</name>
    <name type="common">Sword bean</name>
    <name type="synonym">Dolichos gladiatus</name>
    <dbReference type="NCBI Taxonomy" id="3824"/>
    <lineage>
        <taxon>Eukaryota</taxon>
        <taxon>Viridiplantae</taxon>
        <taxon>Streptophyta</taxon>
        <taxon>Embryophyta</taxon>
        <taxon>Tracheophyta</taxon>
        <taxon>Spermatophyta</taxon>
        <taxon>Magnoliopsida</taxon>
        <taxon>eudicotyledons</taxon>
        <taxon>Gunneridae</taxon>
        <taxon>Pentapetalae</taxon>
        <taxon>rosids</taxon>
        <taxon>fabids</taxon>
        <taxon>Fabales</taxon>
        <taxon>Fabaceae</taxon>
        <taxon>Papilionoideae</taxon>
        <taxon>50 kb inversion clade</taxon>
        <taxon>NPAAA clade</taxon>
        <taxon>indigoferoid/millettioid clade</taxon>
        <taxon>Phaseoleae</taxon>
        <taxon>Canavalia</taxon>
    </lineage>
</organism>
<proteinExistence type="predicted"/>
<name>A0AAN9PXR5_CANGL</name>
<comment type="caution">
    <text evidence="1">The sequence shown here is derived from an EMBL/GenBank/DDBJ whole genome shotgun (WGS) entry which is preliminary data.</text>
</comment>